<evidence type="ECO:0000313" key="1">
    <source>
        <dbReference type="EMBL" id="PGH09794.1"/>
    </source>
</evidence>
<dbReference type="EMBL" id="PDNC01000003">
    <property type="protein sequence ID" value="PGH09794.1"/>
    <property type="molecule type" value="Genomic_DNA"/>
</dbReference>
<keyword evidence="2" id="KW-1185">Reference proteome</keyword>
<reference evidence="1 2" key="1">
    <citation type="submission" date="2017-10" db="EMBL/GenBank/DDBJ databases">
        <title>Comparative genomics in systemic dimorphic fungi from Ajellomycetaceae.</title>
        <authorList>
            <person name="Munoz J.F."/>
            <person name="Mcewen J.G."/>
            <person name="Clay O.K."/>
            <person name="Cuomo C.A."/>
        </authorList>
    </citation>
    <scope>NUCLEOTIDE SEQUENCE [LARGE SCALE GENOMIC DNA]</scope>
    <source>
        <strain evidence="1 2">UAMH130</strain>
    </source>
</reference>
<dbReference type="OrthoDB" id="10457863at2759"/>
<organism evidence="1 2">
    <name type="scientific">Blastomyces parvus</name>
    <dbReference type="NCBI Taxonomy" id="2060905"/>
    <lineage>
        <taxon>Eukaryota</taxon>
        <taxon>Fungi</taxon>
        <taxon>Dikarya</taxon>
        <taxon>Ascomycota</taxon>
        <taxon>Pezizomycotina</taxon>
        <taxon>Eurotiomycetes</taxon>
        <taxon>Eurotiomycetidae</taxon>
        <taxon>Onygenales</taxon>
        <taxon>Ajellomycetaceae</taxon>
        <taxon>Blastomyces</taxon>
    </lineage>
</organism>
<accession>A0A2B7XDQ8</accession>
<gene>
    <name evidence="1" type="ORF">GX51_00481</name>
</gene>
<sequence length="214" mass="24760">MSRFRRIQLGPTPSDIIKNAIFSVLNSYPDDVKGHVEYAVLHDAAVGSLADVDRRKEEFGDLVDWYRVGVVRWRDRSQSRIAIVNWTANTDPRDTFDLWSWMYDLAPVGKGKPWEEEMLRKIIMGSTWLNQNLENHIAKLYGNGTPDKAKNEKIIRTSADSPAPHVGHPARLRYDWNKKGRKNKYEQMKCRMNNSKIGAGKLRLFFSRKKAKVD</sequence>
<protein>
    <submittedName>
        <fullName evidence="1">Uncharacterized protein</fullName>
    </submittedName>
</protein>
<dbReference type="AlphaFoldDB" id="A0A2B7XDQ8"/>
<comment type="caution">
    <text evidence="1">The sequence shown here is derived from an EMBL/GenBank/DDBJ whole genome shotgun (WGS) entry which is preliminary data.</text>
</comment>
<dbReference type="Proteomes" id="UP000224080">
    <property type="component" value="Unassembled WGS sequence"/>
</dbReference>
<name>A0A2B7XDQ8_9EURO</name>
<evidence type="ECO:0000313" key="2">
    <source>
        <dbReference type="Proteomes" id="UP000224080"/>
    </source>
</evidence>
<proteinExistence type="predicted"/>